<name>L1LFP8_THEEQ</name>
<gene>
    <name evidence="3" type="ORF">BEWA_042190</name>
</gene>
<dbReference type="InterPro" id="IPR013083">
    <property type="entry name" value="Znf_RING/FYVE/PHD"/>
</dbReference>
<evidence type="ECO:0000313" key="3">
    <source>
        <dbReference type="EMBL" id="EKX74181.1"/>
    </source>
</evidence>
<keyword evidence="4" id="KW-1185">Reference proteome</keyword>
<proteinExistence type="predicted"/>
<dbReference type="VEuPathDB" id="PiroplasmaDB:BEWA_042190"/>
<dbReference type="STRING" id="1537102.L1LFP8"/>
<dbReference type="AlphaFoldDB" id="L1LFP8"/>
<dbReference type="EMBL" id="ACOU01000002">
    <property type="protein sequence ID" value="EKX74181.1"/>
    <property type="molecule type" value="Genomic_DNA"/>
</dbReference>
<reference evidence="3 4" key="1">
    <citation type="journal article" date="2012" name="BMC Genomics">
        <title>Comparative genomic analysis and phylogenetic position of Theileria equi.</title>
        <authorList>
            <person name="Kappmeyer L.S."/>
            <person name="Thiagarajan M."/>
            <person name="Herndon D.R."/>
            <person name="Ramsay J.D."/>
            <person name="Caler E."/>
            <person name="Djikeng A."/>
            <person name="Gillespie J.J."/>
            <person name="Lau A.O."/>
            <person name="Roalson E.H."/>
            <person name="Silva J.C."/>
            <person name="Silva M.G."/>
            <person name="Suarez C.E."/>
            <person name="Ueti M.W."/>
            <person name="Nene V.M."/>
            <person name="Mealey R.H."/>
            <person name="Knowles D.P."/>
            <person name="Brayton K.A."/>
        </authorList>
    </citation>
    <scope>NUCLEOTIDE SEQUENCE [LARGE SCALE GENOMIC DNA]</scope>
    <source>
        <strain evidence="3 4">WA</strain>
    </source>
</reference>
<feature type="region of interest" description="Disordered" evidence="1">
    <location>
        <begin position="278"/>
        <end position="305"/>
    </location>
</feature>
<dbReference type="InterPro" id="IPR014891">
    <property type="entry name" value="DWNN_domain"/>
</dbReference>
<feature type="domain" description="DWNN" evidence="2">
    <location>
        <begin position="8"/>
        <end position="89"/>
    </location>
</feature>
<evidence type="ECO:0000256" key="1">
    <source>
        <dbReference type="SAM" id="MobiDB-lite"/>
    </source>
</evidence>
<evidence type="ECO:0000313" key="4">
    <source>
        <dbReference type="Proteomes" id="UP000031512"/>
    </source>
</evidence>
<dbReference type="RefSeq" id="XP_004833633.1">
    <property type="nucleotide sequence ID" value="XM_004833576.1"/>
</dbReference>
<dbReference type="Gene3D" id="3.30.40.10">
    <property type="entry name" value="Zinc/RING finger domain, C3HC4 (zinc finger)"/>
    <property type="match status" value="1"/>
</dbReference>
<evidence type="ECO:0000259" key="2">
    <source>
        <dbReference type="SMART" id="SM01180"/>
    </source>
</evidence>
<protein>
    <recommendedName>
        <fullName evidence="2">DWNN domain-containing protein</fullName>
    </recommendedName>
</protein>
<sequence length="620" mass="70342">MKEDNGSIFYRFGSERSIWRELQLDNTSGVLISDLKIMIAQETSLMREFARKTNLLISLYDENRPDELLPLDDNVVVHNGSRLIINRVAWTPSKPIVHIAKSYIDNEVVEDKRKLKRLPISLICQLCHKPMNHPFLVKCSAKCGCSGCRECLQECLGEKLPDYSYDTDASPDVTEAYELEARKACPFCGHGFVSACLRNRKMEALLIGINVDDFEVPDNIQFYFISNLNLDPAIKYPSHFIINADIDLMNLIIEKTLIPVYGESLMDANVPKFVLSQNKNEPQENMDIDSTANNEQMDEPTENMDGTDAEMRVEDTVPKSENGTIRIKLENPDQDMTSTTPTKLETMDETVDMKSEGENDAADNSVTEDLHQESGTHKAENPNTPVEHKRTETFALLLNYQSGTTTVTVPGIIKFTDEFPDEEFLNTTGARTALRFEWVKRKEPPISVSIHKYSLFSLLGGKKYHNVKLNANSEVLWRYKGNKIIEVALQTNAFNSLIANVFGESAEGKDWLKMCFPNGPTPLYFSSKGDIVDDLESLKDDSVDLKNPYSGYMALLPFLSRSQFDQLRRIQRNAKEAFLMELTKNVILTTPPDKGRVIIERANKTIWNSHVNYDIENDSE</sequence>
<dbReference type="Pfam" id="PF08783">
    <property type="entry name" value="DWNN"/>
    <property type="match status" value="1"/>
</dbReference>
<feature type="compositionally biased region" description="Basic and acidic residues" evidence="1">
    <location>
        <begin position="368"/>
        <end position="387"/>
    </location>
</feature>
<organism evidence="3 4">
    <name type="scientific">Theileria equi strain WA</name>
    <dbReference type="NCBI Taxonomy" id="1537102"/>
    <lineage>
        <taxon>Eukaryota</taxon>
        <taxon>Sar</taxon>
        <taxon>Alveolata</taxon>
        <taxon>Apicomplexa</taxon>
        <taxon>Aconoidasida</taxon>
        <taxon>Piroplasmida</taxon>
        <taxon>Theileriidae</taxon>
        <taxon>Theileria</taxon>
    </lineage>
</organism>
<dbReference type="SMART" id="SM01180">
    <property type="entry name" value="DWNN"/>
    <property type="match status" value="1"/>
</dbReference>
<dbReference type="OrthoDB" id="341679at2759"/>
<feature type="region of interest" description="Disordered" evidence="1">
    <location>
        <begin position="355"/>
        <end position="387"/>
    </location>
</feature>
<dbReference type="GO" id="GO:0008270">
    <property type="term" value="F:zinc ion binding"/>
    <property type="evidence" value="ECO:0007669"/>
    <property type="project" value="InterPro"/>
</dbReference>
<dbReference type="KEGG" id="beq:BEWA_042190"/>
<dbReference type="GeneID" id="15807629"/>
<dbReference type="Gene3D" id="3.10.20.90">
    <property type="entry name" value="Phosphatidylinositol 3-kinase Catalytic Subunit, Chain A, domain 1"/>
    <property type="match status" value="1"/>
</dbReference>
<dbReference type="Proteomes" id="UP000031512">
    <property type="component" value="Unassembled WGS sequence"/>
</dbReference>
<accession>L1LFP8</accession>
<feature type="compositionally biased region" description="Acidic residues" evidence="1">
    <location>
        <begin position="296"/>
        <end position="305"/>
    </location>
</feature>
<dbReference type="eggNOG" id="ENOG502STKN">
    <property type="taxonomic scope" value="Eukaryota"/>
</dbReference>
<comment type="caution">
    <text evidence="3">The sequence shown here is derived from an EMBL/GenBank/DDBJ whole genome shotgun (WGS) entry which is preliminary data.</text>
</comment>